<dbReference type="Proteomes" id="UP000297753">
    <property type="component" value="Unassembled WGS sequence"/>
</dbReference>
<dbReference type="OrthoDB" id="8612318at2"/>
<dbReference type="RefSeq" id="WP_134836917.1">
    <property type="nucleotide sequence ID" value="NZ_SATR01000038.1"/>
</dbReference>
<gene>
    <name evidence="1" type="ORF">ELS82_19220</name>
</gene>
<comment type="caution">
    <text evidence="1">The sequence shown here is derived from an EMBL/GenBank/DDBJ whole genome shotgun (WGS) entry which is preliminary data.</text>
</comment>
<reference evidence="1 2" key="1">
    <citation type="submission" date="2019-01" db="EMBL/GenBank/DDBJ databases">
        <title>Vibrio BEI176 sp. nov, a marine bacterium isolated from China: eastern marignal seas.</title>
        <authorList>
            <person name="Li B."/>
        </authorList>
    </citation>
    <scope>NUCLEOTIDE SEQUENCE [LARGE SCALE GENOMIC DNA]</scope>
    <source>
        <strain evidence="1 2">BEI176</strain>
    </source>
</reference>
<dbReference type="InterPro" id="IPR021109">
    <property type="entry name" value="Peptidase_aspartic_dom_sf"/>
</dbReference>
<dbReference type="PROSITE" id="PS51257">
    <property type="entry name" value="PROKAR_LIPOPROTEIN"/>
    <property type="match status" value="1"/>
</dbReference>
<keyword evidence="2" id="KW-1185">Reference proteome</keyword>
<evidence type="ECO:0000313" key="1">
    <source>
        <dbReference type="EMBL" id="TFH89976.1"/>
    </source>
</evidence>
<evidence type="ECO:0008006" key="3">
    <source>
        <dbReference type="Google" id="ProtNLM"/>
    </source>
</evidence>
<sequence>MFRHTIKICFSTLILTGCANSFPDTQHSWPLTYGELGIPIAHVTIGNNTHQLSVDTGASRGLYLYQENINSMIDDPAFSIQYIGTDRSIDLDGNITTTDLWQVDKLVISKVTFNEVDILAFKPWGLVLGGGEQPADEVLGLGLFQDALVLMDFYSNKIRVIDSLPTDLSGWTEFRVTPNKAGLQIDGYLSEGSRIRLVIDTAASHSVLLSSPLTEPLTKLGCSAAFPEAQDSDCMVVRYELSDNLDSVGHPFAILIPNTSEITEFDGILGMDVLRGRQMIIDTQNLRVYISR</sequence>
<name>A0A4Y8WBF1_9VIBR</name>
<dbReference type="AlphaFoldDB" id="A0A4Y8WBF1"/>
<evidence type="ECO:0000313" key="2">
    <source>
        <dbReference type="Proteomes" id="UP000297753"/>
    </source>
</evidence>
<dbReference type="EMBL" id="SATR01000038">
    <property type="protein sequence ID" value="TFH89976.1"/>
    <property type="molecule type" value="Genomic_DNA"/>
</dbReference>
<accession>A0A4Y8WBF1</accession>
<organism evidence="1 2">
    <name type="scientific">Vibrio ouci</name>
    <dbReference type="NCBI Taxonomy" id="2499078"/>
    <lineage>
        <taxon>Bacteria</taxon>
        <taxon>Pseudomonadati</taxon>
        <taxon>Pseudomonadota</taxon>
        <taxon>Gammaproteobacteria</taxon>
        <taxon>Vibrionales</taxon>
        <taxon>Vibrionaceae</taxon>
        <taxon>Vibrio</taxon>
    </lineage>
</organism>
<proteinExistence type="predicted"/>
<protein>
    <recommendedName>
        <fullName evidence="3">Peptidase A2 domain-containing protein</fullName>
    </recommendedName>
</protein>
<dbReference type="Gene3D" id="2.40.70.10">
    <property type="entry name" value="Acid Proteases"/>
    <property type="match status" value="1"/>
</dbReference>